<dbReference type="InterPro" id="IPR002716">
    <property type="entry name" value="PIN_dom"/>
</dbReference>
<comment type="caution">
    <text evidence="2">The sequence shown here is derived from an EMBL/GenBank/DDBJ whole genome shotgun (WGS) entry which is preliminary data.</text>
</comment>
<feature type="domain" description="PIN" evidence="1">
    <location>
        <begin position="7"/>
        <end position="116"/>
    </location>
</feature>
<protein>
    <submittedName>
        <fullName evidence="2">PIN domain-containing protein</fullName>
    </submittedName>
</protein>
<dbReference type="SUPFAM" id="SSF88723">
    <property type="entry name" value="PIN domain-like"/>
    <property type="match status" value="1"/>
</dbReference>
<accession>A0ABT1TL29</accession>
<evidence type="ECO:0000259" key="1">
    <source>
        <dbReference type="Pfam" id="PF01850"/>
    </source>
</evidence>
<evidence type="ECO:0000313" key="3">
    <source>
        <dbReference type="Proteomes" id="UP001524499"/>
    </source>
</evidence>
<dbReference type="Proteomes" id="UP001524499">
    <property type="component" value="Unassembled WGS sequence"/>
</dbReference>
<sequence length="137" mass="15063">MKTAKPFFDTNVLLYLLSADQRKADRTETLLSAGGTISVQVLNEFASVASRKLRMPYPEIRETLQIVKAVCATQALNLEIHENGLLIAERYGFSLYDSMIVSAALLAGCKVLFSEDMQHGQEIEGGLIVINPFAEIA</sequence>
<dbReference type="RefSeq" id="WP_256604249.1">
    <property type="nucleotide sequence ID" value="NZ_JANIBJ010000050.1"/>
</dbReference>
<dbReference type="InterPro" id="IPR029060">
    <property type="entry name" value="PIN-like_dom_sf"/>
</dbReference>
<proteinExistence type="predicted"/>
<organism evidence="2 3">
    <name type="scientific">Methylomonas subterranea</name>
    <dbReference type="NCBI Taxonomy" id="2952225"/>
    <lineage>
        <taxon>Bacteria</taxon>
        <taxon>Pseudomonadati</taxon>
        <taxon>Pseudomonadota</taxon>
        <taxon>Gammaproteobacteria</taxon>
        <taxon>Methylococcales</taxon>
        <taxon>Methylococcaceae</taxon>
        <taxon>Methylomonas</taxon>
    </lineage>
</organism>
<keyword evidence="3" id="KW-1185">Reference proteome</keyword>
<dbReference type="Pfam" id="PF01850">
    <property type="entry name" value="PIN"/>
    <property type="match status" value="1"/>
</dbReference>
<reference evidence="2 3" key="1">
    <citation type="submission" date="2022-07" db="EMBL/GenBank/DDBJ databases">
        <title>Methylomonas rivi sp. nov., Methylomonas rosea sp. nov., Methylomonas aureus sp. nov. and Methylomonas subterranea sp. nov., four novel methanotrophs isolated from a freshwater creek and the deep terrestrial subsurface.</title>
        <authorList>
            <person name="Abin C."/>
            <person name="Sankaranarayanan K."/>
            <person name="Garner C."/>
            <person name="Sindelar R."/>
            <person name="Kotary K."/>
            <person name="Garner R."/>
            <person name="Barclay S."/>
            <person name="Lawson P."/>
            <person name="Krumholz L."/>
        </authorList>
    </citation>
    <scope>NUCLEOTIDE SEQUENCE [LARGE SCALE GENOMIC DNA]</scope>
    <source>
        <strain evidence="2 3">SURF-2</strain>
    </source>
</reference>
<evidence type="ECO:0000313" key="2">
    <source>
        <dbReference type="EMBL" id="MCQ8106180.1"/>
    </source>
</evidence>
<gene>
    <name evidence="2" type="ORF">NP590_18880</name>
</gene>
<dbReference type="CDD" id="cd18692">
    <property type="entry name" value="PIN_VapC-like"/>
    <property type="match status" value="1"/>
</dbReference>
<dbReference type="EMBL" id="JANIBJ010000050">
    <property type="protein sequence ID" value="MCQ8106180.1"/>
    <property type="molecule type" value="Genomic_DNA"/>
</dbReference>
<name>A0ABT1TL29_9GAMM</name>
<dbReference type="Gene3D" id="3.40.50.1010">
    <property type="entry name" value="5'-nuclease"/>
    <property type="match status" value="1"/>
</dbReference>